<dbReference type="AlphaFoldDB" id="A0ABD2R640"/>
<reference evidence="2 3" key="1">
    <citation type="submission" date="2024-05" db="EMBL/GenBank/DDBJ databases">
        <title>De novo assembly of an allotetraploid wild potato.</title>
        <authorList>
            <person name="Hosaka A.J."/>
        </authorList>
    </citation>
    <scope>NUCLEOTIDE SEQUENCE [LARGE SCALE GENOMIC DNA]</scope>
    <source>
        <tissue evidence="2">Young leaves</tissue>
    </source>
</reference>
<evidence type="ECO:0000313" key="2">
    <source>
        <dbReference type="EMBL" id="KAL3327270.1"/>
    </source>
</evidence>
<evidence type="ECO:0000259" key="1">
    <source>
        <dbReference type="Pfam" id="PF23247"/>
    </source>
</evidence>
<dbReference type="EMBL" id="JBJKTR010000022">
    <property type="protein sequence ID" value="KAL3327270.1"/>
    <property type="molecule type" value="Genomic_DNA"/>
</dbReference>
<comment type="caution">
    <text evidence="2">The sequence shown here is derived from an EMBL/GenBank/DDBJ whole genome shotgun (WGS) entry which is preliminary data.</text>
</comment>
<name>A0ABD2R640_9SOLN</name>
<evidence type="ECO:0000313" key="3">
    <source>
        <dbReference type="Proteomes" id="UP001627284"/>
    </source>
</evidence>
<dbReference type="Proteomes" id="UP001627284">
    <property type="component" value="Unassembled WGS sequence"/>
</dbReference>
<protein>
    <recommendedName>
        <fullName evidence="1">Disease resistance protein At4g27190-like leucine-rich repeats domain-containing protein</fullName>
    </recommendedName>
</protein>
<dbReference type="Pfam" id="PF23247">
    <property type="entry name" value="LRR_RPS2"/>
    <property type="match status" value="1"/>
</dbReference>
<dbReference type="EMBL" id="JBJKTR010000022">
    <property type="protein sequence ID" value="KAL3327271.1"/>
    <property type="molecule type" value="Genomic_DNA"/>
</dbReference>
<feature type="domain" description="Disease resistance protein At4g27190-like leucine-rich repeats" evidence="1">
    <location>
        <begin position="16"/>
        <end position="97"/>
    </location>
</feature>
<gene>
    <name evidence="2" type="ORF">AABB24_037794</name>
</gene>
<proteinExistence type="predicted"/>
<sequence length="104" mass="12070">MLSQTSNCLLHQTSNIASSVLRKIEKLDVSRKLIIENCDSMEEVITKGEGIMTVFPLLEELYLFQLPKLAHFFLTEHALEFPFLKEVHIDDCLEMKRFCNNIII</sequence>
<organism evidence="2 3">
    <name type="scientific">Solanum stoloniferum</name>
    <dbReference type="NCBI Taxonomy" id="62892"/>
    <lineage>
        <taxon>Eukaryota</taxon>
        <taxon>Viridiplantae</taxon>
        <taxon>Streptophyta</taxon>
        <taxon>Embryophyta</taxon>
        <taxon>Tracheophyta</taxon>
        <taxon>Spermatophyta</taxon>
        <taxon>Magnoliopsida</taxon>
        <taxon>eudicotyledons</taxon>
        <taxon>Gunneridae</taxon>
        <taxon>Pentapetalae</taxon>
        <taxon>asterids</taxon>
        <taxon>lamiids</taxon>
        <taxon>Solanales</taxon>
        <taxon>Solanaceae</taxon>
        <taxon>Solanoideae</taxon>
        <taxon>Solaneae</taxon>
        <taxon>Solanum</taxon>
    </lineage>
</organism>
<accession>A0ABD2R640</accession>
<keyword evidence="3" id="KW-1185">Reference proteome</keyword>
<dbReference type="InterPro" id="IPR057135">
    <property type="entry name" value="At4g27190-like_LRR"/>
</dbReference>